<proteinExistence type="inferred from homology"/>
<dbReference type="InterPro" id="IPR036291">
    <property type="entry name" value="NAD(P)-bd_dom_sf"/>
</dbReference>
<evidence type="ECO:0000313" key="5">
    <source>
        <dbReference type="EMBL" id="MBB5328901.1"/>
    </source>
</evidence>
<dbReference type="InterPro" id="IPR002347">
    <property type="entry name" value="SDR_fam"/>
</dbReference>
<reference evidence="5 6" key="1">
    <citation type="submission" date="2020-08" db="EMBL/GenBank/DDBJ databases">
        <title>Genomic Encyclopedia of Type Strains, Phase IV (KMG-V): Genome sequencing to study the core and pangenomes of soil and plant-associated prokaryotes.</title>
        <authorList>
            <person name="Whitman W."/>
        </authorList>
    </citation>
    <scope>NUCLEOTIDE SEQUENCE [LARGE SCALE GENOMIC DNA]</scope>
    <source>
        <strain evidence="5 6">X5P2</strain>
    </source>
</reference>
<comment type="similarity">
    <text evidence="1 3">Belongs to the short-chain dehydrogenases/reductases (SDR) family.</text>
</comment>
<keyword evidence="6" id="KW-1185">Reference proteome</keyword>
<dbReference type="PRINTS" id="PR00080">
    <property type="entry name" value="SDRFAMILY"/>
</dbReference>
<keyword evidence="2" id="KW-0560">Oxidoreductase</keyword>
<dbReference type="SUPFAM" id="SSF51735">
    <property type="entry name" value="NAD(P)-binding Rossmann-fold domains"/>
    <property type="match status" value="1"/>
</dbReference>
<dbReference type="InterPro" id="IPR057326">
    <property type="entry name" value="KR_dom"/>
</dbReference>
<gene>
    <name evidence="5" type="ORF">HDF14_002517</name>
</gene>
<dbReference type="InterPro" id="IPR020904">
    <property type="entry name" value="Sc_DH/Rdtase_CS"/>
</dbReference>
<accession>A0A9X0QEF9</accession>
<dbReference type="NCBIfam" id="NF004824">
    <property type="entry name" value="PRK06180.1"/>
    <property type="match status" value="1"/>
</dbReference>
<name>A0A9X0QEF9_9BACT</name>
<dbReference type="Proteomes" id="UP000535182">
    <property type="component" value="Unassembled WGS sequence"/>
</dbReference>
<sequence length="308" mass="33271">MMLAGAERIVIELARETQPFGALEIMTQSIQRVWFITGASTGFGRLLAEEVLKSGGKVVATARKLDKVADLEKQYPQTARALALDVTDAGHVDSAVTQAFAQFGQVDVLVNNAGYGVAGAIEEVSEAEFMPMFETNVFGLLKVTRAFLPHLRKQRSGHILNISSIGGLVGGQGIGMYNATKFAVEGLSEALAAELAPLGIHVTVIEPGPFRTDFLGRSGVIAKTRIADYDKTAANMRKYFVENDGKQPGDPVRAVQAMIQVVESSNPPLHLLLGKSALQRFRSKLDNWQKEIATWEQVTAGADFPEGE</sequence>
<dbReference type="SMART" id="SM00822">
    <property type="entry name" value="PKS_KR"/>
    <property type="match status" value="1"/>
</dbReference>
<dbReference type="CDD" id="cd05374">
    <property type="entry name" value="17beta-HSD-like_SDR_c"/>
    <property type="match status" value="1"/>
</dbReference>
<organism evidence="5 6">
    <name type="scientific">Tunturiibacter gelidiferens</name>
    <dbReference type="NCBI Taxonomy" id="3069689"/>
    <lineage>
        <taxon>Bacteria</taxon>
        <taxon>Pseudomonadati</taxon>
        <taxon>Acidobacteriota</taxon>
        <taxon>Terriglobia</taxon>
        <taxon>Terriglobales</taxon>
        <taxon>Acidobacteriaceae</taxon>
        <taxon>Tunturiibacter</taxon>
    </lineage>
</organism>
<comment type="caution">
    <text evidence="5">The sequence shown here is derived from an EMBL/GenBank/DDBJ whole genome shotgun (WGS) entry which is preliminary data.</text>
</comment>
<dbReference type="NCBIfam" id="NF006114">
    <property type="entry name" value="PRK08263.1"/>
    <property type="match status" value="1"/>
</dbReference>
<protein>
    <submittedName>
        <fullName evidence="5">NAD(P)-dependent dehydrogenase (Short-subunit alcohol dehydrogenase family)</fullName>
    </submittedName>
</protein>
<dbReference type="Gene3D" id="3.40.50.720">
    <property type="entry name" value="NAD(P)-binding Rossmann-like Domain"/>
    <property type="match status" value="1"/>
</dbReference>
<evidence type="ECO:0000256" key="3">
    <source>
        <dbReference type="RuleBase" id="RU000363"/>
    </source>
</evidence>
<dbReference type="Pfam" id="PF00106">
    <property type="entry name" value="adh_short"/>
    <property type="match status" value="1"/>
</dbReference>
<dbReference type="AlphaFoldDB" id="A0A9X0QEF9"/>
<feature type="domain" description="Ketoreductase" evidence="4">
    <location>
        <begin position="32"/>
        <end position="213"/>
    </location>
</feature>
<dbReference type="PANTHER" id="PTHR43976:SF16">
    <property type="entry name" value="SHORT-CHAIN DEHYDROGENASE_REDUCTASE FAMILY PROTEIN"/>
    <property type="match status" value="1"/>
</dbReference>
<evidence type="ECO:0000256" key="1">
    <source>
        <dbReference type="ARBA" id="ARBA00006484"/>
    </source>
</evidence>
<evidence type="ECO:0000259" key="4">
    <source>
        <dbReference type="SMART" id="SM00822"/>
    </source>
</evidence>
<dbReference type="PRINTS" id="PR00081">
    <property type="entry name" value="GDHRDH"/>
</dbReference>
<evidence type="ECO:0000256" key="2">
    <source>
        <dbReference type="ARBA" id="ARBA00023002"/>
    </source>
</evidence>
<dbReference type="PANTHER" id="PTHR43976">
    <property type="entry name" value="SHORT CHAIN DEHYDROGENASE"/>
    <property type="match status" value="1"/>
</dbReference>
<dbReference type="EMBL" id="JACHEB010000005">
    <property type="protein sequence ID" value="MBB5328901.1"/>
    <property type="molecule type" value="Genomic_DNA"/>
</dbReference>
<dbReference type="GO" id="GO:0016491">
    <property type="term" value="F:oxidoreductase activity"/>
    <property type="evidence" value="ECO:0007669"/>
    <property type="project" value="UniProtKB-KW"/>
</dbReference>
<evidence type="ECO:0000313" key="6">
    <source>
        <dbReference type="Proteomes" id="UP000535182"/>
    </source>
</evidence>
<dbReference type="InterPro" id="IPR051911">
    <property type="entry name" value="SDR_oxidoreductase"/>
</dbReference>
<dbReference type="PROSITE" id="PS00061">
    <property type="entry name" value="ADH_SHORT"/>
    <property type="match status" value="1"/>
</dbReference>